<evidence type="ECO:0000313" key="12">
    <source>
        <dbReference type="EMBL" id="KAG5646513.1"/>
    </source>
</evidence>
<reference evidence="12" key="1">
    <citation type="submission" date="2020-07" db="EMBL/GenBank/DDBJ databases">
        <authorList>
            <person name="Nieuwenhuis M."/>
            <person name="Van De Peppel L.J.J."/>
        </authorList>
    </citation>
    <scope>NUCLEOTIDE SEQUENCE</scope>
    <source>
        <strain evidence="12">AP01</strain>
        <tissue evidence="12">Mycelium</tissue>
    </source>
</reference>
<dbReference type="InterPro" id="IPR053952">
    <property type="entry name" value="K_trans_C"/>
</dbReference>
<dbReference type="EMBL" id="JABCKV010000020">
    <property type="protein sequence ID" value="KAG5646513.1"/>
    <property type="molecule type" value="Genomic_DNA"/>
</dbReference>
<keyword evidence="5" id="KW-0630">Potassium</keyword>
<evidence type="ECO:0000256" key="7">
    <source>
        <dbReference type="ARBA" id="ARBA00023065"/>
    </source>
</evidence>
<feature type="transmembrane region" description="Helical" evidence="9">
    <location>
        <begin position="99"/>
        <end position="118"/>
    </location>
</feature>
<evidence type="ECO:0000256" key="2">
    <source>
        <dbReference type="ARBA" id="ARBA00022448"/>
    </source>
</evidence>
<dbReference type="PANTHER" id="PTHR30540">
    <property type="entry name" value="OSMOTIC STRESS POTASSIUM TRANSPORTER"/>
    <property type="match status" value="1"/>
</dbReference>
<keyword evidence="2" id="KW-0813">Transport</keyword>
<dbReference type="PANTHER" id="PTHR30540:SF83">
    <property type="entry name" value="K+ POTASSIUM TRANSPORTER"/>
    <property type="match status" value="1"/>
</dbReference>
<evidence type="ECO:0000313" key="13">
    <source>
        <dbReference type="Proteomes" id="UP000775547"/>
    </source>
</evidence>
<gene>
    <name evidence="12" type="ORF">DXG03_003280</name>
</gene>
<evidence type="ECO:0000256" key="6">
    <source>
        <dbReference type="ARBA" id="ARBA00022989"/>
    </source>
</evidence>
<comment type="subcellular location">
    <subcellularLocation>
        <location evidence="1">Membrane</location>
        <topology evidence="1">Multi-pass membrane protein</topology>
    </subcellularLocation>
</comment>
<feature type="transmembrane region" description="Helical" evidence="9">
    <location>
        <begin position="12"/>
        <end position="32"/>
    </location>
</feature>
<proteinExistence type="predicted"/>
<evidence type="ECO:0000256" key="1">
    <source>
        <dbReference type="ARBA" id="ARBA00004141"/>
    </source>
</evidence>
<feature type="transmembrane region" description="Helical" evidence="9">
    <location>
        <begin position="69"/>
        <end position="87"/>
    </location>
</feature>
<name>A0A9P7KDF9_9AGAR</name>
<evidence type="ECO:0000256" key="8">
    <source>
        <dbReference type="ARBA" id="ARBA00023136"/>
    </source>
</evidence>
<keyword evidence="7" id="KW-0406">Ion transport</keyword>
<keyword evidence="6 9" id="KW-1133">Transmembrane helix</keyword>
<evidence type="ECO:0008006" key="14">
    <source>
        <dbReference type="Google" id="ProtNLM"/>
    </source>
</evidence>
<dbReference type="InterPro" id="IPR053951">
    <property type="entry name" value="K_trans_N"/>
</dbReference>
<dbReference type="GO" id="GO:0016020">
    <property type="term" value="C:membrane"/>
    <property type="evidence" value="ECO:0007669"/>
    <property type="project" value="UniProtKB-SubCell"/>
</dbReference>
<comment type="caution">
    <text evidence="12">The sequence shown here is derived from an EMBL/GenBank/DDBJ whole genome shotgun (WGS) entry which is preliminary data.</text>
</comment>
<reference evidence="12" key="2">
    <citation type="submission" date="2021-10" db="EMBL/GenBank/DDBJ databases">
        <title>Phylogenomics reveals ancestral predisposition of the termite-cultivated fungus Termitomyces towards a domesticated lifestyle.</title>
        <authorList>
            <person name="Auxier B."/>
            <person name="Grum-Grzhimaylo A."/>
            <person name="Cardenas M.E."/>
            <person name="Lodge J.D."/>
            <person name="Laessoe T."/>
            <person name="Pedersen O."/>
            <person name="Smith M.E."/>
            <person name="Kuyper T.W."/>
            <person name="Franco-Molano E.A."/>
            <person name="Baroni T.J."/>
            <person name="Aanen D.K."/>
        </authorList>
    </citation>
    <scope>NUCLEOTIDE SEQUENCE</scope>
    <source>
        <strain evidence="12">AP01</strain>
        <tissue evidence="12">Mycelium</tissue>
    </source>
</reference>
<keyword evidence="13" id="KW-1185">Reference proteome</keyword>
<evidence type="ECO:0000259" key="10">
    <source>
        <dbReference type="Pfam" id="PF02705"/>
    </source>
</evidence>
<accession>A0A9P7KDF9</accession>
<feature type="domain" description="K+ potassium transporter C-terminal" evidence="11">
    <location>
        <begin position="213"/>
        <end position="391"/>
    </location>
</feature>
<dbReference type="GO" id="GO:0015079">
    <property type="term" value="F:potassium ion transmembrane transporter activity"/>
    <property type="evidence" value="ECO:0007669"/>
    <property type="project" value="InterPro"/>
</dbReference>
<dbReference type="Pfam" id="PF22776">
    <property type="entry name" value="K_trans_C"/>
    <property type="match status" value="1"/>
</dbReference>
<dbReference type="OrthoDB" id="504708at2759"/>
<organism evidence="12 13">
    <name type="scientific">Asterophora parasitica</name>
    <dbReference type="NCBI Taxonomy" id="117018"/>
    <lineage>
        <taxon>Eukaryota</taxon>
        <taxon>Fungi</taxon>
        <taxon>Dikarya</taxon>
        <taxon>Basidiomycota</taxon>
        <taxon>Agaricomycotina</taxon>
        <taxon>Agaricomycetes</taxon>
        <taxon>Agaricomycetidae</taxon>
        <taxon>Agaricales</taxon>
        <taxon>Tricholomatineae</taxon>
        <taxon>Lyophyllaceae</taxon>
        <taxon>Asterophora</taxon>
    </lineage>
</organism>
<feature type="domain" description="K+ potassium transporter integral membrane" evidence="10">
    <location>
        <begin position="1"/>
        <end position="138"/>
    </location>
</feature>
<keyword evidence="3" id="KW-0633">Potassium transport</keyword>
<evidence type="ECO:0000256" key="4">
    <source>
        <dbReference type="ARBA" id="ARBA00022692"/>
    </source>
</evidence>
<keyword evidence="4 9" id="KW-0812">Transmembrane</keyword>
<feature type="transmembrane region" description="Helical" evidence="9">
    <location>
        <begin position="44"/>
        <end position="63"/>
    </location>
</feature>
<dbReference type="AlphaFoldDB" id="A0A9P7KDF9"/>
<evidence type="ECO:0000256" key="5">
    <source>
        <dbReference type="ARBA" id="ARBA00022958"/>
    </source>
</evidence>
<sequence length="391" mass="44207">MVYTSEVIQGQIYVPAVNWALMVAVIVVVAAFSNLQNLTNAYGFAVATVMFSTSVLIAVHIFYIKQLPLVLSFVYMMIFGFVDALFWGASLKKVPHGAWVPLVIGIVLLSLMLLWTWAKSLEDAFDASNRKNLRHFIQQDFTGKGATYHLKDKTLDVPLPTSDIIKDTASAISRQSEPELESDPTYYYTSVFGEKSDSGEMLELERRRLQRIPTCAIFHKIAEGKGVPHTFIAFIRQWPALPRVVVFLSVCIVPFPRVPPGDRYAVTKVRTIEGFYGVTYYVGFRDDFNVQVNEMIDKICEIETQINPEGSAAVVETIRSVSHTATHIAPHYHVVSRKVHVRFRHVSAAVNWMRTFLIEDIYRRLATMFPETGKWLTNADEIMHVGINAVI</sequence>
<evidence type="ECO:0000259" key="11">
    <source>
        <dbReference type="Pfam" id="PF22776"/>
    </source>
</evidence>
<dbReference type="InterPro" id="IPR003855">
    <property type="entry name" value="K+_transporter"/>
</dbReference>
<dbReference type="Proteomes" id="UP000775547">
    <property type="component" value="Unassembled WGS sequence"/>
</dbReference>
<protein>
    <recommendedName>
        <fullName evidence="14">Potassium transporter</fullName>
    </recommendedName>
</protein>
<evidence type="ECO:0000256" key="3">
    <source>
        <dbReference type="ARBA" id="ARBA00022538"/>
    </source>
</evidence>
<evidence type="ECO:0000256" key="9">
    <source>
        <dbReference type="SAM" id="Phobius"/>
    </source>
</evidence>
<keyword evidence="8 9" id="KW-0472">Membrane</keyword>
<dbReference type="Pfam" id="PF02705">
    <property type="entry name" value="K_trans"/>
    <property type="match status" value="1"/>
</dbReference>